<name>A0ABY8EA18_9FIRM</name>
<dbReference type="RefSeq" id="WP_277731698.1">
    <property type="nucleotide sequence ID" value="NZ_CP120733.1"/>
</dbReference>
<dbReference type="EMBL" id="CP120733">
    <property type="protein sequence ID" value="WFD09755.1"/>
    <property type="molecule type" value="Genomic_DNA"/>
</dbReference>
<dbReference type="Proteomes" id="UP001222800">
    <property type="component" value="Chromosome"/>
</dbReference>
<organism evidence="1 2">
    <name type="scientific">Tepidibacter hydrothermalis</name>
    <dbReference type="NCBI Taxonomy" id="3036126"/>
    <lineage>
        <taxon>Bacteria</taxon>
        <taxon>Bacillati</taxon>
        <taxon>Bacillota</taxon>
        <taxon>Clostridia</taxon>
        <taxon>Peptostreptococcales</taxon>
        <taxon>Peptostreptococcaceae</taxon>
        <taxon>Tepidibacter</taxon>
    </lineage>
</organism>
<proteinExistence type="predicted"/>
<gene>
    <name evidence="1" type="ORF">P4S50_15360</name>
</gene>
<accession>A0ABY8EA18</accession>
<protein>
    <submittedName>
        <fullName evidence="1">Uncharacterized protein</fullName>
    </submittedName>
</protein>
<evidence type="ECO:0000313" key="2">
    <source>
        <dbReference type="Proteomes" id="UP001222800"/>
    </source>
</evidence>
<keyword evidence="2" id="KW-1185">Reference proteome</keyword>
<reference evidence="1 2" key="1">
    <citation type="submission" date="2023-03" db="EMBL/GenBank/DDBJ databases">
        <title>Complete genome sequence of Tepidibacter sp. SWIR-1, isolated from a deep-sea hydrothermal vent.</title>
        <authorList>
            <person name="Li X."/>
        </authorList>
    </citation>
    <scope>NUCLEOTIDE SEQUENCE [LARGE SCALE GENOMIC DNA]</scope>
    <source>
        <strain evidence="1 2">SWIR-1</strain>
    </source>
</reference>
<sequence length="55" mass="6399">MANKNKLKKKIFDKVDELIDAVEKIGDLNFFEMGIKNINGDLVIKLENTYKEKIK</sequence>
<evidence type="ECO:0000313" key="1">
    <source>
        <dbReference type="EMBL" id="WFD09755.1"/>
    </source>
</evidence>